<organism evidence="2 3">
    <name type="scientific">Planococcus salinarum</name>
    <dbReference type="NCBI Taxonomy" id="622695"/>
    <lineage>
        <taxon>Bacteria</taxon>
        <taxon>Bacillati</taxon>
        <taxon>Bacillota</taxon>
        <taxon>Bacilli</taxon>
        <taxon>Bacillales</taxon>
        <taxon>Caryophanaceae</taxon>
        <taxon>Planococcus</taxon>
    </lineage>
</organism>
<dbReference type="EMBL" id="MBQG01000131">
    <property type="protein sequence ID" value="OHX49052.1"/>
    <property type="molecule type" value="Genomic_DNA"/>
</dbReference>
<keyword evidence="3" id="KW-1185">Reference proteome</keyword>
<feature type="compositionally biased region" description="Low complexity" evidence="1">
    <location>
        <begin position="102"/>
        <end position="117"/>
    </location>
</feature>
<feature type="compositionally biased region" description="Basic and acidic residues" evidence="1">
    <location>
        <begin position="29"/>
        <end position="44"/>
    </location>
</feature>
<name>A0ABX3CU97_9BACL</name>
<comment type="caution">
    <text evidence="2">The sequence shown here is derived from an EMBL/GenBank/DDBJ whole genome shotgun (WGS) entry which is preliminary data.</text>
</comment>
<sequence length="197" mass="21047">MAHKKNHNNDAEEKGFNSRAAYGDPADNIQEKQEKPAERNKKESPFSMDSDGNLSTGDGDIGSGIYTGQQADDLAAPNDNLTDQAKTGRNRGDVPMMDRQIGDVPANDPNAADAGPVKTNEETGDVRTTDSVVDDLSSIDVSDKGLPANNQAESDVPPADPAINDVPDADRSMSDSTEHLAQNAADRTRRKDGNKQK</sequence>
<dbReference type="RefSeq" id="WP_071152431.1">
    <property type="nucleotide sequence ID" value="NZ_QQRT01000001.1"/>
</dbReference>
<protein>
    <submittedName>
        <fullName evidence="2">Uncharacterized protein</fullName>
    </submittedName>
</protein>
<dbReference type="Proteomes" id="UP000242153">
    <property type="component" value="Unassembled WGS sequence"/>
</dbReference>
<feature type="compositionally biased region" description="Basic and acidic residues" evidence="1">
    <location>
        <begin position="186"/>
        <end position="197"/>
    </location>
</feature>
<feature type="compositionally biased region" description="Low complexity" evidence="1">
    <location>
        <begin position="129"/>
        <end position="140"/>
    </location>
</feature>
<feature type="compositionally biased region" description="Basic and acidic residues" evidence="1">
    <location>
        <begin position="168"/>
        <end position="178"/>
    </location>
</feature>
<evidence type="ECO:0000313" key="3">
    <source>
        <dbReference type="Proteomes" id="UP000242153"/>
    </source>
</evidence>
<gene>
    <name evidence="2" type="ORF">BB776_04455</name>
</gene>
<reference evidence="2" key="1">
    <citation type="submission" date="2016-07" db="EMBL/GenBank/DDBJ databases">
        <title>Draft genome Planococcus salivarum.</title>
        <authorList>
            <person name="See-Too W.S."/>
        </authorList>
    </citation>
    <scope>NUCLEOTIDE SEQUENCE [LARGE SCALE GENOMIC DNA]</scope>
    <source>
        <strain evidence="2">DSM 23820</strain>
    </source>
</reference>
<accession>A0ABX3CU97</accession>
<evidence type="ECO:0000313" key="2">
    <source>
        <dbReference type="EMBL" id="OHX49052.1"/>
    </source>
</evidence>
<evidence type="ECO:0000256" key="1">
    <source>
        <dbReference type="SAM" id="MobiDB-lite"/>
    </source>
</evidence>
<proteinExistence type="predicted"/>
<feature type="compositionally biased region" description="Basic and acidic residues" evidence="1">
    <location>
        <begin position="119"/>
        <end position="128"/>
    </location>
</feature>
<feature type="region of interest" description="Disordered" evidence="1">
    <location>
        <begin position="1"/>
        <end position="197"/>
    </location>
</feature>
<feature type="compositionally biased region" description="Basic and acidic residues" evidence="1">
    <location>
        <begin position="7"/>
        <end position="16"/>
    </location>
</feature>